<accession>A0A4Z0RCV9</accession>
<feature type="transmembrane region" description="Helical" evidence="1">
    <location>
        <begin position="83"/>
        <end position="104"/>
    </location>
</feature>
<comment type="caution">
    <text evidence="2">The sequence shown here is derived from an EMBL/GenBank/DDBJ whole genome shotgun (WGS) entry which is preliminary data.</text>
</comment>
<dbReference type="AlphaFoldDB" id="A0A4Z0RCV9"/>
<reference evidence="2 3" key="1">
    <citation type="submission" date="2019-03" db="EMBL/GenBank/DDBJ databases">
        <title>Draft Genome Sequence of Desulfosporosinus fructosivorans Strain 63.6F, Isolated from Marine Sediment in the Baltic Sea.</title>
        <authorList>
            <person name="Hausmann B."/>
            <person name="Vandieken V."/>
            <person name="Pjevac P."/>
            <person name="Schreck K."/>
            <person name="Herbold C.W."/>
            <person name="Loy A."/>
        </authorList>
    </citation>
    <scope>NUCLEOTIDE SEQUENCE [LARGE SCALE GENOMIC DNA]</scope>
    <source>
        <strain evidence="2 3">63.6F</strain>
    </source>
</reference>
<keyword evidence="1" id="KW-0472">Membrane</keyword>
<dbReference type="EMBL" id="SPQQ01000001">
    <property type="protein sequence ID" value="TGE39813.1"/>
    <property type="molecule type" value="Genomic_DNA"/>
</dbReference>
<evidence type="ECO:0000313" key="3">
    <source>
        <dbReference type="Proteomes" id="UP000298460"/>
    </source>
</evidence>
<name>A0A4Z0RCV9_9FIRM</name>
<protein>
    <submittedName>
        <fullName evidence="2">DUF3796 domain-containing protein</fullName>
    </submittedName>
</protein>
<sequence>MCTLTSSGVSYIFITSCYKYITESDFMKKRFNPLALFGFLGLFGLLGPLTGNETWYWWFAWLVWFGNYNKPTDERFFENLAKTGLACFAITMLGLMVILFLKGLGISKDIIFTGIEIIFTVPLLSFVFLLKYFEERDL</sequence>
<keyword evidence="3" id="KW-1185">Reference proteome</keyword>
<evidence type="ECO:0000256" key="1">
    <source>
        <dbReference type="SAM" id="Phobius"/>
    </source>
</evidence>
<organism evidence="2 3">
    <name type="scientific">Desulfosporosinus fructosivorans</name>
    <dbReference type="NCBI Taxonomy" id="2018669"/>
    <lineage>
        <taxon>Bacteria</taxon>
        <taxon>Bacillati</taxon>
        <taxon>Bacillota</taxon>
        <taxon>Clostridia</taxon>
        <taxon>Eubacteriales</taxon>
        <taxon>Desulfitobacteriaceae</taxon>
        <taxon>Desulfosporosinus</taxon>
    </lineage>
</organism>
<dbReference type="Proteomes" id="UP000298460">
    <property type="component" value="Unassembled WGS sequence"/>
</dbReference>
<keyword evidence="1" id="KW-1133">Transmembrane helix</keyword>
<evidence type="ECO:0000313" key="2">
    <source>
        <dbReference type="EMBL" id="TGE39813.1"/>
    </source>
</evidence>
<keyword evidence="1" id="KW-0812">Transmembrane</keyword>
<gene>
    <name evidence="2" type="ORF">E4K67_02140</name>
</gene>
<feature type="transmembrane region" description="Helical" evidence="1">
    <location>
        <begin position="110"/>
        <end position="133"/>
    </location>
</feature>
<proteinExistence type="predicted"/>
<feature type="transmembrane region" description="Helical" evidence="1">
    <location>
        <begin position="31"/>
        <end position="49"/>
    </location>
</feature>